<proteinExistence type="inferred from homology"/>
<dbReference type="Pfam" id="PF22698">
    <property type="entry name" value="Semialdhyde_dhC_1"/>
    <property type="match status" value="1"/>
</dbReference>
<evidence type="ECO:0000259" key="9">
    <source>
        <dbReference type="SMART" id="SM00859"/>
    </source>
</evidence>
<dbReference type="NCBIfam" id="TIGR01850">
    <property type="entry name" value="argC"/>
    <property type="match status" value="1"/>
</dbReference>
<keyword evidence="7" id="KW-0963">Cytoplasm</keyword>
<organism evidence="10 11">
    <name type="scientific">Parageobacillus caldoxylosilyticus NBRC 107762</name>
    <dbReference type="NCBI Taxonomy" id="1220594"/>
    <lineage>
        <taxon>Bacteria</taxon>
        <taxon>Bacillati</taxon>
        <taxon>Bacillota</taxon>
        <taxon>Bacilli</taxon>
        <taxon>Bacillales</taxon>
        <taxon>Anoxybacillaceae</taxon>
        <taxon>Saccharococcus</taxon>
    </lineage>
</organism>
<dbReference type="EC" id="1.2.1.38" evidence="7"/>
<comment type="caution">
    <text evidence="10">The sequence shown here is derived from an EMBL/GenBank/DDBJ whole genome shotgun (WGS) entry which is preliminary data.</text>
</comment>
<keyword evidence="3 7" id="KW-0028">Amino-acid biosynthesis</keyword>
<dbReference type="GO" id="GO:0006526">
    <property type="term" value="P:L-arginine biosynthetic process"/>
    <property type="evidence" value="ECO:0007669"/>
    <property type="project" value="UniProtKB-UniRule"/>
</dbReference>
<dbReference type="InterPro" id="IPR023013">
    <property type="entry name" value="AGPR_AS"/>
</dbReference>
<evidence type="ECO:0000313" key="10">
    <source>
        <dbReference type="EMBL" id="GAJ41236.1"/>
    </source>
</evidence>
<dbReference type="GO" id="GO:0070401">
    <property type="term" value="F:NADP+ binding"/>
    <property type="evidence" value="ECO:0007669"/>
    <property type="project" value="InterPro"/>
</dbReference>
<comment type="subcellular location">
    <subcellularLocation>
        <location evidence="7">Cytoplasm</location>
    </subcellularLocation>
</comment>
<dbReference type="CDD" id="cd17895">
    <property type="entry name" value="AGPR_1_N"/>
    <property type="match status" value="1"/>
</dbReference>
<dbReference type="Gene3D" id="3.30.360.10">
    <property type="entry name" value="Dihydrodipicolinate Reductase, domain 2"/>
    <property type="match status" value="1"/>
</dbReference>
<dbReference type="PANTHER" id="PTHR32338">
    <property type="entry name" value="N-ACETYL-GAMMA-GLUTAMYL-PHOSPHATE REDUCTASE, CHLOROPLASTIC-RELATED-RELATED"/>
    <property type="match status" value="1"/>
</dbReference>
<dbReference type="SMART" id="SM00859">
    <property type="entry name" value="Semialdhyde_dh"/>
    <property type="match status" value="1"/>
</dbReference>
<evidence type="ECO:0000256" key="7">
    <source>
        <dbReference type="HAMAP-Rule" id="MF_00150"/>
    </source>
</evidence>
<sequence length="345" mass="38472">MNIAIIGATGYSGAELLRFLRNHPHVRRCYLYSSSQEGIHLSESFAHVGEIEDAVLQKIDVEQIANECEVVFFATPPGVSSTLAPAFIDQGVKVIDLSGDFRLKDGAVYETWYKRQAASDHYLQQAVYGLTEWNKPNIQEARLLSNPGCYPTATLLGLAPLVKEQLIEENSIIVDAKSGVSGAGRKASLNTHFSEVNENVKIYKVNSHQHIPEIEQMLQTWNERIQPITFSTHLIPMTRGIMATIYAKAKQPLSVDMLVDLYKTSYKDSIFVRIRKPGQFPSTKEVYGSNYCDIGVAYDERTGRITVVSVIDNLVKGAAGQAIQNFNVMMGWNEESGLTYMPIYP</sequence>
<dbReference type="RefSeq" id="WP_017436338.1">
    <property type="nucleotide sequence ID" value="NZ_BAWO01000061.1"/>
</dbReference>
<keyword evidence="4 7" id="KW-0521">NADP</keyword>
<dbReference type="FunFam" id="3.30.360.10:FF:000014">
    <property type="entry name" value="N-acetyl-gamma-glutamyl-phosphate reductase"/>
    <property type="match status" value="1"/>
</dbReference>
<comment type="catalytic activity">
    <reaction evidence="6 7">
        <text>N-acetyl-L-glutamate 5-semialdehyde + phosphate + NADP(+) = N-acetyl-L-glutamyl 5-phosphate + NADPH + H(+)</text>
        <dbReference type="Rhea" id="RHEA:21588"/>
        <dbReference type="ChEBI" id="CHEBI:15378"/>
        <dbReference type="ChEBI" id="CHEBI:29123"/>
        <dbReference type="ChEBI" id="CHEBI:43474"/>
        <dbReference type="ChEBI" id="CHEBI:57783"/>
        <dbReference type="ChEBI" id="CHEBI:57936"/>
        <dbReference type="ChEBI" id="CHEBI:58349"/>
        <dbReference type="EC" id="1.2.1.38"/>
    </reaction>
</comment>
<dbReference type="InterPro" id="IPR000706">
    <property type="entry name" value="AGPR_type-1"/>
</dbReference>
<protein>
    <recommendedName>
        <fullName evidence="7">N-acetyl-gamma-glutamyl-phosphate reductase</fullName>
        <shortName evidence="7">AGPR</shortName>
        <ecNumber evidence="7">1.2.1.38</ecNumber>
    </recommendedName>
    <alternativeName>
        <fullName evidence="7">N-acetyl-glutamate semialdehyde dehydrogenase</fullName>
        <shortName evidence="7">NAGSA dehydrogenase</shortName>
    </alternativeName>
</protein>
<dbReference type="Proteomes" id="UP000023561">
    <property type="component" value="Unassembled WGS sequence"/>
</dbReference>
<comment type="pathway">
    <text evidence="1 7">Amino-acid biosynthesis; L-arginine biosynthesis; N(2)-acetyl-L-ornithine from L-glutamate: step 3/4.</text>
</comment>
<dbReference type="GO" id="GO:0003942">
    <property type="term" value="F:N-acetyl-gamma-glutamyl-phosphate reductase activity"/>
    <property type="evidence" value="ECO:0007669"/>
    <property type="project" value="UniProtKB-UniRule"/>
</dbReference>
<evidence type="ECO:0000256" key="3">
    <source>
        <dbReference type="ARBA" id="ARBA00022605"/>
    </source>
</evidence>
<evidence type="ECO:0000313" key="11">
    <source>
        <dbReference type="Proteomes" id="UP000023561"/>
    </source>
</evidence>
<dbReference type="HAMAP" id="MF_00150">
    <property type="entry name" value="ArgC_type1"/>
    <property type="match status" value="1"/>
</dbReference>
<feature type="domain" description="Semialdehyde dehydrogenase NAD-binding" evidence="9">
    <location>
        <begin position="2"/>
        <end position="141"/>
    </location>
</feature>
<feature type="active site" evidence="7 8">
    <location>
        <position position="149"/>
    </location>
</feature>
<evidence type="ECO:0000256" key="5">
    <source>
        <dbReference type="ARBA" id="ARBA00023002"/>
    </source>
</evidence>
<keyword evidence="2 7" id="KW-0055">Arginine biosynthesis</keyword>
<dbReference type="Gene3D" id="3.40.50.720">
    <property type="entry name" value="NAD(P)-binding Rossmann-like Domain"/>
    <property type="match status" value="1"/>
</dbReference>
<dbReference type="UniPathway" id="UPA00068">
    <property type="reaction ID" value="UER00108"/>
</dbReference>
<dbReference type="GO" id="GO:0005737">
    <property type="term" value="C:cytoplasm"/>
    <property type="evidence" value="ECO:0007669"/>
    <property type="project" value="UniProtKB-SubCell"/>
</dbReference>
<dbReference type="PROSITE" id="PS01224">
    <property type="entry name" value="ARGC"/>
    <property type="match status" value="1"/>
</dbReference>
<gene>
    <name evidence="7 10" type="primary">argC</name>
    <name evidence="10" type="ORF">GCA01S_061_00130</name>
</gene>
<name>A0A023DJP4_9BACL</name>
<comment type="similarity">
    <text evidence="7">Belongs to the NAGSA dehydrogenase family. Type 1 subfamily.</text>
</comment>
<dbReference type="GO" id="GO:0051287">
    <property type="term" value="F:NAD binding"/>
    <property type="evidence" value="ECO:0007669"/>
    <property type="project" value="InterPro"/>
</dbReference>
<evidence type="ECO:0000256" key="6">
    <source>
        <dbReference type="ARBA" id="ARBA00050557"/>
    </source>
</evidence>
<evidence type="ECO:0000256" key="1">
    <source>
        <dbReference type="ARBA" id="ARBA00004862"/>
    </source>
</evidence>
<keyword evidence="11" id="KW-1185">Reference proteome</keyword>
<evidence type="ECO:0000256" key="8">
    <source>
        <dbReference type="PROSITE-ProRule" id="PRU10010"/>
    </source>
</evidence>
<dbReference type="InterPro" id="IPR058924">
    <property type="entry name" value="AGPR_dimerisation_dom"/>
</dbReference>
<dbReference type="InterPro" id="IPR000534">
    <property type="entry name" value="Semialdehyde_DH_NAD-bd"/>
</dbReference>
<accession>A0A023DJP4</accession>
<evidence type="ECO:0000256" key="4">
    <source>
        <dbReference type="ARBA" id="ARBA00022857"/>
    </source>
</evidence>
<dbReference type="CDD" id="cd23934">
    <property type="entry name" value="AGPR_1_C"/>
    <property type="match status" value="1"/>
</dbReference>
<dbReference type="AlphaFoldDB" id="A0A023DJP4"/>
<dbReference type="PANTHER" id="PTHR32338:SF10">
    <property type="entry name" value="N-ACETYL-GAMMA-GLUTAMYL-PHOSPHATE REDUCTASE, CHLOROPLASTIC-RELATED"/>
    <property type="match status" value="1"/>
</dbReference>
<dbReference type="InterPro" id="IPR036291">
    <property type="entry name" value="NAD(P)-bd_dom_sf"/>
</dbReference>
<evidence type="ECO:0000256" key="2">
    <source>
        <dbReference type="ARBA" id="ARBA00022571"/>
    </source>
</evidence>
<comment type="function">
    <text evidence="7">Catalyzes the NADPH-dependent reduction of N-acetyl-5-glutamyl phosphate to yield N-acetyl-L-glutamate 5-semialdehyde.</text>
</comment>
<dbReference type="OrthoDB" id="9801289at2"/>
<dbReference type="InterPro" id="IPR050085">
    <property type="entry name" value="AGPR"/>
</dbReference>
<keyword evidence="5 7" id="KW-0560">Oxidoreductase</keyword>
<dbReference type="Pfam" id="PF01118">
    <property type="entry name" value="Semialdhyde_dh"/>
    <property type="match status" value="1"/>
</dbReference>
<dbReference type="SUPFAM" id="SSF51735">
    <property type="entry name" value="NAD(P)-binding Rossmann-fold domains"/>
    <property type="match status" value="1"/>
</dbReference>
<dbReference type="EMBL" id="BAWO01000061">
    <property type="protein sequence ID" value="GAJ41236.1"/>
    <property type="molecule type" value="Genomic_DNA"/>
</dbReference>
<reference evidence="10 11" key="1">
    <citation type="submission" date="2014-04" db="EMBL/GenBank/DDBJ databases">
        <title>Whole genome shotgun sequence of Geobacillus caldoxylosilyticus NBRC 107762.</title>
        <authorList>
            <person name="Hosoyama A."/>
            <person name="Hosoyama Y."/>
            <person name="Katano-Makiyama Y."/>
            <person name="Tsuchikane K."/>
            <person name="Ohji S."/>
            <person name="Ichikawa N."/>
            <person name="Yamazoe A."/>
            <person name="Fujita N."/>
        </authorList>
    </citation>
    <scope>NUCLEOTIDE SEQUENCE [LARGE SCALE GENOMIC DNA]</scope>
    <source>
        <strain evidence="10 11">NBRC 107762</strain>
    </source>
</reference>
<dbReference type="SUPFAM" id="SSF55347">
    <property type="entry name" value="Glyceraldehyde-3-phosphate dehydrogenase-like, C-terminal domain"/>
    <property type="match status" value="1"/>
</dbReference>